<dbReference type="InterPro" id="IPR000719">
    <property type="entry name" value="Prot_kinase_dom"/>
</dbReference>
<comment type="caution">
    <text evidence="14">The sequence shown here is derived from an EMBL/GenBank/DDBJ whole genome shotgun (WGS) entry which is preliminary data.</text>
</comment>
<dbReference type="Pfam" id="PF00069">
    <property type="entry name" value="Pkinase"/>
    <property type="match status" value="1"/>
</dbReference>
<dbReference type="GO" id="GO:0005216">
    <property type="term" value="F:monoatomic ion channel activity"/>
    <property type="evidence" value="ECO:0007669"/>
    <property type="project" value="InterPro"/>
</dbReference>
<dbReference type="CDD" id="cd00038">
    <property type="entry name" value="CAP_ED"/>
    <property type="match status" value="1"/>
</dbReference>
<evidence type="ECO:0000259" key="13">
    <source>
        <dbReference type="PROSITE" id="PS50042"/>
    </source>
</evidence>
<evidence type="ECO:0000256" key="8">
    <source>
        <dbReference type="ARBA" id="ARBA00023286"/>
    </source>
</evidence>
<sequence length="833" mass="95160">MTCLRLDENLKKAALILRSITDLFYIMDIIIQLHRSDCDKCSGLINKFRQRRGCCSKFQFIWKYFLTTIAKTIWWSYILIDMLAILPLPQVLILHFFSKMRGSRSLNTRKFIMNSFVLMQYVPRVFRIYQLCKEPKKSVHEESTAIWVKGVLNLFMYILASHVLGAVWYFLAVQRMTICWQYACRNENKCDTSTFSCYDHGSLINITFMNDICPIDPPNAKLFDFGIFLSLFQSGIPRSTSFLQKFSNCFCWGLRNLSSLGSNLQPSTNTWENFFVAFVSIMGLLLFIYLIGNLQTYMQLETTRIESHRHKMKIKRKIQEIGPEIELWLSKSGLPKNPKDKIKPQIMEKVQQVLAENKNAGLDHIISILPSELRRYIESFSPWNRLKQELVLQTMDEEVLKVIREHLKPMKYTKNNVIIQENEPLEMMLIIVEGHLSIEKRDYASNTQRGPTELYGEKLLTWPSSSFFPGKLPTAAESARAIDDVEALVLMADDMKSVGIKFRSQFTDFAKFKGRLSIHLETSTPALRIYTAEELKKATNNYHESGIVGAGSSATIHKGILPNHETAVAIKKFKKFSESSYTHQDVIDEIVLNSRLNHKNVVRLLGCCLESEVPSMVFEFIPNGTLAEHVYDKSKGSTVTLPLELRMKIAAETAGALAYLHSLTMPIIHRDVKTTSILLDENYRAKLIDFGISRVLTSMDKTHISTNVKGSFGYLDPEYYRRQELTPKSDVYSFGVVLGELLTSRKAINREEPCKRIAVLAELLKSSVEKGLLDQILDQQIVNGENIETAKKVADLAYRCLRDSGVSRPSMKEVATELEGLVGVIANNQINFP</sequence>
<comment type="subcellular location">
    <subcellularLocation>
        <location evidence="1">Membrane</location>
        <topology evidence="1">Multi-pass membrane protein</topology>
    </subcellularLocation>
</comment>
<keyword evidence="5 11" id="KW-1133">Transmembrane helix</keyword>
<name>A0A2P6SLF3_ROSCH</name>
<keyword evidence="8" id="KW-1071">Ligand-gated ion channel</keyword>
<dbReference type="PANTHER" id="PTHR45651">
    <property type="entry name" value="CYCLIC NUCLEOTIDE-GATED ION CHANNEL 15-RELATED-RELATED"/>
    <property type="match status" value="1"/>
</dbReference>
<keyword evidence="4 11" id="KW-0812">Transmembrane</keyword>
<keyword evidence="9" id="KW-0407">Ion channel</keyword>
<evidence type="ECO:0000256" key="7">
    <source>
        <dbReference type="ARBA" id="ARBA00023136"/>
    </source>
</evidence>
<dbReference type="GO" id="GO:0004672">
    <property type="term" value="F:protein kinase activity"/>
    <property type="evidence" value="ECO:0007669"/>
    <property type="project" value="InterPro"/>
</dbReference>
<dbReference type="InterPro" id="IPR011009">
    <property type="entry name" value="Kinase-like_dom_sf"/>
</dbReference>
<dbReference type="AlphaFoldDB" id="A0A2P6SLF3"/>
<dbReference type="Gene3D" id="2.60.120.10">
    <property type="entry name" value="Jelly Rolls"/>
    <property type="match status" value="1"/>
</dbReference>
<dbReference type="InterPro" id="IPR000595">
    <property type="entry name" value="cNMP-bd_dom"/>
</dbReference>
<dbReference type="InterPro" id="IPR014710">
    <property type="entry name" value="RmlC-like_jellyroll"/>
</dbReference>
<comment type="similarity">
    <text evidence="2">Belongs to the cyclic nucleotide-gated cation channel (TC 1.A.1.5) family.</text>
</comment>
<dbReference type="Gramene" id="PRQ59496">
    <property type="protein sequence ID" value="PRQ59496"/>
    <property type="gene ID" value="RchiOBHm_Chr1g0370821"/>
</dbReference>
<dbReference type="Gene3D" id="1.10.510.10">
    <property type="entry name" value="Transferase(Phosphotransferase) domain 1"/>
    <property type="match status" value="1"/>
</dbReference>
<dbReference type="OMA" id="FSNCFCW"/>
<evidence type="ECO:0000313" key="15">
    <source>
        <dbReference type="Proteomes" id="UP000238479"/>
    </source>
</evidence>
<keyword evidence="3" id="KW-0813">Transport</keyword>
<evidence type="ECO:0000256" key="10">
    <source>
        <dbReference type="PROSITE-ProRule" id="PRU10141"/>
    </source>
</evidence>
<evidence type="ECO:0000259" key="12">
    <source>
        <dbReference type="PROSITE" id="PS50011"/>
    </source>
</evidence>
<dbReference type="STRING" id="74649.A0A2P6SLF3"/>
<accession>A0A2P6SLF3</accession>
<dbReference type="EMBL" id="PDCK01000039">
    <property type="protein sequence ID" value="PRQ59496.1"/>
    <property type="molecule type" value="Genomic_DNA"/>
</dbReference>
<evidence type="ECO:0000313" key="14">
    <source>
        <dbReference type="EMBL" id="PRQ59496.1"/>
    </source>
</evidence>
<evidence type="ECO:0000256" key="9">
    <source>
        <dbReference type="ARBA" id="ARBA00023303"/>
    </source>
</evidence>
<dbReference type="Pfam" id="PF00520">
    <property type="entry name" value="Ion_trans"/>
    <property type="match status" value="1"/>
</dbReference>
<evidence type="ECO:0000256" key="5">
    <source>
        <dbReference type="ARBA" id="ARBA00022989"/>
    </source>
</evidence>
<keyword evidence="10" id="KW-0067">ATP-binding</keyword>
<dbReference type="SUPFAM" id="SSF81324">
    <property type="entry name" value="Voltage-gated potassium channels"/>
    <property type="match status" value="1"/>
</dbReference>
<dbReference type="SUPFAM" id="SSF56112">
    <property type="entry name" value="Protein kinase-like (PK-like)"/>
    <property type="match status" value="1"/>
</dbReference>
<feature type="transmembrane region" description="Helical" evidence="11">
    <location>
        <begin position="274"/>
        <end position="292"/>
    </location>
</feature>
<dbReference type="FunFam" id="1.10.510.10:FF:000084">
    <property type="entry name" value="Wall-associated receptor kinase 2"/>
    <property type="match status" value="1"/>
</dbReference>
<dbReference type="PROSITE" id="PS50011">
    <property type="entry name" value="PROTEIN_KINASE_DOM"/>
    <property type="match status" value="1"/>
</dbReference>
<feature type="domain" description="Protein kinase" evidence="12">
    <location>
        <begin position="542"/>
        <end position="822"/>
    </location>
</feature>
<dbReference type="Gene3D" id="1.10.287.70">
    <property type="match status" value="1"/>
</dbReference>
<keyword evidence="6" id="KW-0406">Ion transport</keyword>
<dbReference type="InterPro" id="IPR017441">
    <property type="entry name" value="Protein_kinase_ATP_BS"/>
</dbReference>
<evidence type="ECO:0000256" key="6">
    <source>
        <dbReference type="ARBA" id="ARBA00023065"/>
    </source>
</evidence>
<dbReference type="PROSITE" id="PS00107">
    <property type="entry name" value="PROTEIN_KINASE_ATP"/>
    <property type="match status" value="1"/>
</dbReference>
<dbReference type="SUPFAM" id="SSF51206">
    <property type="entry name" value="cAMP-binding domain-like"/>
    <property type="match status" value="1"/>
</dbReference>
<dbReference type="Proteomes" id="UP000238479">
    <property type="component" value="Chromosome 1"/>
</dbReference>
<evidence type="ECO:0000256" key="2">
    <source>
        <dbReference type="ARBA" id="ARBA00010486"/>
    </source>
</evidence>
<keyword evidence="7 11" id="KW-0472">Membrane</keyword>
<feature type="transmembrane region" description="Helical" evidence="11">
    <location>
        <begin position="146"/>
        <end position="171"/>
    </location>
</feature>
<reference evidence="14 15" key="1">
    <citation type="journal article" date="2018" name="Nat. Genet.">
        <title>The Rosa genome provides new insights in the design of modern roses.</title>
        <authorList>
            <person name="Bendahmane M."/>
        </authorList>
    </citation>
    <scope>NUCLEOTIDE SEQUENCE [LARGE SCALE GENOMIC DNA]</scope>
    <source>
        <strain evidence="15">cv. Old Blush</strain>
    </source>
</reference>
<dbReference type="InterPro" id="IPR018490">
    <property type="entry name" value="cNMP-bd_dom_sf"/>
</dbReference>
<protein>
    <recommendedName>
        <fullName evidence="16">Protein kinase domain-containing protein</fullName>
    </recommendedName>
</protein>
<dbReference type="PANTHER" id="PTHR45651:SF68">
    <property type="entry name" value="ION TRANSPORT DOMAIN-CONTAINING PROTEIN"/>
    <property type="match status" value="1"/>
</dbReference>
<feature type="domain" description="Cyclic nucleotide-binding" evidence="13">
    <location>
        <begin position="391"/>
        <end position="476"/>
    </location>
</feature>
<dbReference type="GO" id="GO:0016020">
    <property type="term" value="C:membrane"/>
    <property type="evidence" value="ECO:0007669"/>
    <property type="project" value="UniProtKB-SubCell"/>
</dbReference>
<keyword evidence="10" id="KW-0547">Nucleotide-binding</keyword>
<evidence type="ECO:0008006" key="16">
    <source>
        <dbReference type="Google" id="ProtNLM"/>
    </source>
</evidence>
<dbReference type="Gene3D" id="3.30.200.20">
    <property type="entry name" value="Phosphorylase Kinase, domain 1"/>
    <property type="match status" value="1"/>
</dbReference>
<organism evidence="14 15">
    <name type="scientific">Rosa chinensis</name>
    <name type="common">China rose</name>
    <dbReference type="NCBI Taxonomy" id="74649"/>
    <lineage>
        <taxon>Eukaryota</taxon>
        <taxon>Viridiplantae</taxon>
        <taxon>Streptophyta</taxon>
        <taxon>Embryophyta</taxon>
        <taxon>Tracheophyta</taxon>
        <taxon>Spermatophyta</taxon>
        <taxon>Magnoliopsida</taxon>
        <taxon>eudicotyledons</taxon>
        <taxon>Gunneridae</taxon>
        <taxon>Pentapetalae</taxon>
        <taxon>rosids</taxon>
        <taxon>fabids</taxon>
        <taxon>Rosales</taxon>
        <taxon>Rosaceae</taxon>
        <taxon>Rosoideae</taxon>
        <taxon>Rosoideae incertae sedis</taxon>
        <taxon>Rosa</taxon>
    </lineage>
</organism>
<proteinExistence type="inferred from homology"/>
<evidence type="ECO:0000256" key="11">
    <source>
        <dbReference type="SAM" id="Phobius"/>
    </source>
</evidence>
<keyword evidence="15" id="KW-1185">Reference proteome</keyword>
<dbReference type="GO" id="GO:0005524">
    <property type="term" value="F:ATP binding"/>
    <property type="evidence" value="ECO:0007669"/>
    <property type="project" value="UniProtKB-UniRule"/>
</dbReference>
<feature type="transmembrane region" description="Helical" evidence="11">
    <location>
        <begin position="74"/>
        <end position="97"/>
    </location>
</feature>
<gene>
    <name evidence="14" type="ORF">RchiOBHm_Chr1g0370821</name>
</gene>
<evidence type="ECO:0000256" key="3">
    <source>
        <dbReference type="ARBA" id="ARBA00022448"/>
    </source>
</evidence>
<feature type="binding site" evidence="10">
    <location>
        <position position="572"/>
    </location>
    <ligand>
        <name>ATP</name>
        <dbReference type="ChEBI" id="CHEBI:30616"/>
    </ligand>
</feature>
<dbReference type="InterPro" id="IPR005821">
    <property type="entry name" value="Ion_trans_dom"/>
</dbReference>
<dbReference type="PROSITE" id="PS50042">
    <property type="entry name" value="CNMP_BINDING_3"/>
    <property type="match status" value="1"/>
</dbReference>
<evidence type="ECO:0000256" key="4">
    <source>
        <dbReference type="ARBA" id="ARBA00022692"/>
    </source>
</evidence>
<evidence type="ECO:0000256" key="1">
    <source>
        <dbReference type="ARBA" id="ARBA00004141"/>
    </source>
</evidence>